<dbReference type="OrthoDB" id="9804734at2"/>
<dbReference type="Pfam" id="PF25137">
    <property type="entry name" value="ADH_Fe_C"/>
    <property type="match status" value="1"/>
</dbReference>
<dbReference type="AlphaFoldDB" id="A0A1M5Q234"/>
<dbReference type="Gene3D" id="3.40.50.1970">
    <property type="match status" value="1"/>
</dbReference>
<dbReference type="EMBL" id="FQWY01000029">
    <property type="protein sequence ID" value="SHH08108.1"/>
    <property type="molecule type" value="Genomic_DNA"/>
</dbReference>
<name>A0A1M5Q234_9FIRM</name>
<dbReference type="RefSeq" id="WP_073092644.1">
    <property type="nucleotide sequence ID" value="NZ_FQWY01000029.1"/>
</dbReference>
<organism evidence="4 5">
    <name type="scientific">Thermosyntropha lipolytica DSM 11003</name>
    <dbReference type="NCBI Taxonomy" id="1123382"/>
    <lineage>
        <taxon>Bacteria</taxon>
        <taxon>Bacillati</taxon>
        <taxon>Bacillota</taxon>
        <taxon>Clostridia</taxon>
        <taxon>Eubacteriales</taxon>
        <taxon>Syntrophomonadaceae</taxon>
        <taxon>Thermosyntropha</taxon>
    </lineage>
</organism>
<dbReference type="GO" id="GO:0004022">
    <property type="term" value="F:alcohol dehydrogenase (NAD+) activity"/>
    <property type="evidence" value="ECO:0007669"/>
    <property type="project" value="UniProtKB-ARBA"/>
</dbReference>
<evidence type="ECO:0000313" key="5">
    <source>
        <dbReference type="Proteomes" id="UP000242329"/>
    </source>
</evidence>
<sequence length="398" mass="43110">MATPKYFMWDFRTIVEVGSGCRTFAPVRFMEMGAKRVALITDQGLVKAGIVDQIKEIFAVQGEPKLVGVYDGIEQDAVMRVINDCARWCRINAVDGLLGVGGGSVLDSVKGVKLMLGMGATDIKELMPGNVGPYIRPLGKPLGIPNVSIPTTAGTGSEVSPIAVIYNEEAKVKGDLLHPYIAADYALLDPDLTVSLPPHMTACTGFDALGHAVEGLTSPGSNPMIDSLSIQAIRLILKYLPVAVNEGTNLEARTCMLIASNMAIMGFAMSGMFYPVHNIAHAVGGQVRIPHGQAVGVALPAVMKYYPQHFARKAKDLAFAFGIDQEADELSLVEKVREKILKLMEECHFKPSFDITDGEVNEQFLDLLFWAVKLDPSGIAYPLPEEQIKPILKECFTC</sequence>
<gene>
    <name evidence="4" type="ORF">SAMN02745221_01636</name>
</gene>
<evidence type="ECO:0000259" key="3">
    <source>
        <dbReference type="Pfam" id="PF25137"/>
    </source>
</evidence>
<feature type="domain" description="Fe-containing alcohol dehydrogenase-like C-terminal" evidence="3">
    <location>
        <begin position="201"/>
        <end position="351"/>
    </location>
</feature>
<feature type="domain" description="Alcohol dehydrogenase iron-type/glycerol dehydrogenase GldA" evidence="2">
    <location>
        <begin position="16"/>
        <end position="190"/>
    </location>
</feature>
<dbReference type="Pfam" id="PF00465">
    <property type="entry name" value="Fe-ADH"/>
    <property type="match status" value="1"/>
</dbReference>
<dbReference type="InterPro" id="IPR001670">
    <property type="entry name" value="ADH_Fe/GldA"/>
</dbReference>
<dbReference type="InterPro" id="IPR056798">
    <property type="entry name" value="ADH_Fe_C"/>
</dbReference>
<dbReference type="PROSITE" id="PS00913">
    <property type="entry name" value="ADH_IRON_1"/>
    <property type="match status" value="1"/>
</dbReference>
<dbReference type="PANTHER" id="PTHR11496:SF83">
    <property type="entry name" value="HYDROXYACID-OXOACID TRANSHYDROGENASE, MITOCHONDRIAL"/>
    <property type="match status" value="1"/>
</dbReference>
<dbReference type="GO" id="GO:0046872">
    <property type="term" value="F:metal ion binding"/>
    <property type="evidence" value="ECO:0007669"/>
    <property type="project" value="InterPro"/>
</dbReference>
<dbReference type="PANTHER" id="PTHR11496">
    <property type="entry name" value="ALCOHOL DEHYDROGENASE"/>
    <property type="match status" value="1"/>
</dbReference>
<dbReference type="InterPro" id="IPR018211">
    <property type="entry name" value="ADH_Fe_CS"/>
</dbReference>
<reference evidence="5" key="1">
    <citation type="submission" date="2016-11" db="EMBL/GenBank/DDBJ databases">
        <authorList>
            <person name="Varghese N."/>
            <person name="Submissions S."/>
        </authorList>
    </citation>
    <scope>NUCLEOTIDE SEQUENCE [LARGE SCALE GENOMIC DNA]</scope>
    <source>
        <strain evidence="5">DSM 11003</strain>
    </source>
</reference>
<dbReference type="STRING" id="1123382.SAMN02745221_01636"/>
<proteinExistence type="predicted"/>
<evidence type="ECO:0000256" key="1">
    <source>
        <dbReference type="ARBA" id="ARBA00023002"/>
    </source>
</evidence>
<keyword evidence="5" id="KW-1185">Reference proteome</keyword>
<accession>A0A1M5Q234</accession>
<dbReference type="SUPFAM" id="SSF56796">
    <property type="entry name" value="Dehydroquinate synthase-like"/>
    <property type="match status" value="1"/>
</dbReference>
<dbReference type="Gene3D" id="1.20.1090.10">
    <property type="entry name" value="Dehydroquinate synthase-like - alpha domain"/>
    <property type="match status" value="1"/>
</dbReference>
<dbReference type="InterPro" id="IPR039697">
    <property type="entry name" value="Alcohol_dehydrogenase_Fe"/>
</dbReference>
<protein>
    <submittedName>
        <fullName evidence="4">Alcohol dehydrogenase, class IV</fullName>
    </submittedName>
</protein>
<keyword evidence="1" id="KW-0560">Oxidoreductase</keyword>
<dbReference type="CDD" id="cd14863">
    <property type="entry name" value="Fe-ADH-like"/>
    <property type="match status" value="1"/>
</dbReference>
<evidence type="ECO:0000313" key="4">
    <source>
        <dbReference type="EMBL" id="SHH08108.1"/>
    </source>
</evidence>
<evidence type="ECO:0000259" key="2">
    <source>
        <dbReference type="Pfam" id="PF00465"/>
    </source>
</evidence>
<dbReference type="Proteomes" id="UP000242329">
    <property type="component" value="Unassembled WGS sequence"/>
</dbReference>
<dbReference type="FunFam" id="3.40.50.1970:FF:000003">
    <property type="entry name" value="Alcohol dehydrogenase, iron-containing"/>
    <property type="match status" value="1"/>
</dbReference>